<accession>A0A9J6H0M7</accession>
<evidence type="ECO:0000313" key="2">
    <source>
        <dbReference type="EMBL" id="KAH9380223.1"/>
    </source>
</evidence>
<sequence length="164" mass="18446">MSSTDKQADVATQQADEVISAKEKGAGDAKTEKSPQKRSSAEVTDDDDVKKKVQKTDHKGQFWFLAFLFEIKDSTGIFTAARHCYLMKGNRNMNGIILSVQLTNVKWLVLFPNTTLPDEFLATAIRSSSVLVKNGFQSTVAQVQLWHEKLQFKFELNVDALLKY</sequence>
<feature type="compositionally biased region" description="Polar residues" evidence="1">
    <location>
        <begin position="1"/>
        <end position="15"/>
    </location>
</feature>
<proteinExistence type="predicted"/>
<protein>
    <submittedName>
        <fullName evidence="2">Uncharacterized protein</fullName>
    </submittedName>
</protein>
<dbReference type="Proteomes" id="UP000821853">
    <property type="component" value="Chromosome 8"/>
</dbReference>
<keyword evidence="3" id="KW-1185">Reference proteome</keyword>
<feature type="region of interest" description="Disordered" evidence="1">
    <location>
        <begin position="1"/>
        <end position="51"/>
    </location>
</feature>
<evidence type="ECO:0000313" key="3">
    <source>
        <dbReference type="Proteomes" id="UP000821853"/>
    </source>
</evidence>
<evidence type="ECO:0000256" key="1">
    <source>
        <dbReference type="SAM" id="MobiDB-lite"/>
    </source>
</evidence>
<name>A0A9J6H0M7_HAELO</name>
<organism evidence="2 3">
    <name type="scientific">Haemaphysalis longicornis</name>
    <name type="common">Bush tick</name>
    <dbReference type="NCBI Taxonomy" id="44386"/>
    <lineage>
        <taxon>Eukaryota</taxon>
        <taxon>Metazoa</taxon>
        <taxon>Ecdysozoa</taxon>
        <taxon>Arthropoda</taxon>
        <taxon>Chelicerata</taxon>
        <taxon>Arachnida</taxon>
        <taxon>Acari</taxon>
        <taxon>Parasitiformes</taxon>
        <taxon>Ixodida</taxon>
        <taxon>Ixodoidea</taxon>
        <taxon>Ixodidae</taxon>
        <taxon>Haemaphysalinae</taxon>
        <taxon>Haemaphysalis</taxon>
    </lineage>
</organism>
<dbReference type="VEuPathDB" id="VectorBase:HLOH_060608"/>
<gene>
    <name evidence="2" type="ORF">HPB48_016081</name>
</gene>
<dbReference type="AlphaFoldDB" id="A0A9J6H0M7"/>
<dbReference type="OrthoDB" id="6435951at2759"/>
<feature type="compositionally biased region" description="Basic and acidic residues" evidence="1">
    <location>
        <begin position="19"/>
        <end position="35"/>
    </location>
</feature>
<comment type="caution">
    <text evidence="2">The sequence shown here is derived from an EMBL/GenBank/DDBJ whole genome shotgun (WGS) entry which is preliminary data.</text>
</comment>
<dbReference type="EMBL" id="JABSTR010000010">
    <property type="protein sequence ID" value="KAH9380223.1"/>
    <property type="molecule type" value="Genomic_DNA"/>
</dbReference>
<reference evidence="2 3" key="1">
    <citation type="journal article" date="2020" name="Cell">
        <title>Large-Scale Comparative Analyses of Tick Genomes Elucidate Their Genetic Diversity and Vector Capacities.</title>
        <authorList>
            <consortium name="Tick Genome and Microbiome Consortium (TIGMIC)"/>
            <person name="Jia N."/>
            <person name="Wang J."/>
            <person name="Shi W."/>
            <person name="Du L."/>
            <person name="Sun Y."/>
            <person name="Zhan W."/>
            <person name="Jiang J.F."/>
            <person name="Wang Q."/>
            <person name="Zhang B."/>
            <person name="Ji P."/>
            <person name="Bell-Sakyi L."/>
            <person name="Cui X.M."/>
            <person name="Yuan T.T."/>
            <person name="Jiang B.G."/>
            <person name="Yang W.F."/>
            <person name="Lam T.T."/>
            <person name="Chang Q.C."/>
            <person name="Ding S.J."/>
            <person name="Wang X.J."/>
            <person name="Zhu J.G."/>
            <person name="Ruan X.D."/>
            <person name="Zhao L."/>
            <person name="Wei J.T."/>
            <person name="Ye R.Z."/>
            <person name="Que T.C."/>
            <person name="Du C.H."/>
            <person name="Zhou Y.H."/>
            <person name="Cheng J.X."/>
            <person name="Dai P.F."/>
            <person name="Guo W.B."/>
            <person name="Han X.H."/>
            <person name="Huang E.J."/>
            <person name="Li L.F."/>
            <person name="Wei W."/>
            <person name="Gao Y.C."/>
            <person name="Liu J.Z."/>
            <person name="Shao H.Z."/>
            <person name="Wang X."/>
            <person name="Wang C.C."/>
            <person name="Yang T.C."/>
            <person name="Huo Q.B."/>
            <person name="Li W."/>
            <person name="Chen H.Y."/>
            <person name="Chen S.E."/>
            <person name="Zhou L.G."/>
            <person name="Ni X.B."/>
            <person name="Tian J.H."/>
            <person name="Sheng Y."/>
            <person name="Liu T."/>
            <person name="Pan Y.S."/>
            <person name="Xia L.Y."/>
            <person name="Li J."/>
            <person name="Zhao F."/>
            <person name="Cao W.C."/>
        </authorList>
    </citation>
    <scope>NUCLEOTIDE SEQUENCE [LARGE SCALE GENOMIC DNA]</scope>
    <source>
        <strain evidence="2">HaeL-2018</strain>
    </source>
</reference>